<dbReference type="InterPro" id="IPR025857">
    <property type="entry name" value="MacB_PCD"/>
</dbReference>
<keyword evidence="4 7" id="KW-1133">Transmembrane helix</keyword>
<evidence type="ECO:0000256" key="2">
    <source>
        <dbReference type="ARBA" id="ARBA00022475"/>
    </source>
</evidence>
<evidence type="ECO:0000256" key="1">
    <source>
        <dbReference type="ARBA" id="ARBA00004651"/>
    </source>
</evidence>
<feature type="domain" description="MacB-like periplasmic core" evidence="9">
    <location>
        <begin position="485"/>
        <end position="664"/>
    </location>
</feature>
<evidence type="ECO:0000256" key="7">
    <source>
        <dbReference type="SAM" id="Phobius"/>
    </source>
</evidence>
<keyword evidence="11" id="KW-1185">Reference proteome</keyword>
<feature type="transmembrane region" description="Helical" evidence="7">
    <location>
        <begin position="794"/>
        <end position="816"/>
    </location>
</feature>
<evidence type="ECO:0000313" key="10">
    <source>
        <dbReference type="EMBL" id="MBF9133278.1"/>
    </source>
</evidence>
<feature type="transmembrane region" description="Helical" evidence="7">
    <location>
        <begin position="310"/>
        <end position="339"/>
    </location>
</feature>
<feature type="domain" description="MacB-like periplasmic core" evidence="9">
    <location>
        <begin position="17"/>
        <end position="232"/>
    </location>
</feature>
<dbReference type="Proteomes" id="UP000638560">
    <property type="component" value="Unassembled WGS sequence"/>
</dbReference>
<comment type="caution">
    <text evidence="10">The sequence shown here is derived from an EMBL/GenBank/DDBJ whole genome shotgun (WGS) entry which is preliminary data.</text>
</comment>
<dbReference type="InterPro" id="IPR003838">
    <property type="entry name" value="ABC3_permease_C"/>
</dbReference>
<evidence type="ECO:0000256" key="4">
    <source>
        <dbReference type="ARBA" id="ARBA00022989"/>
    </source>
</evidence>
<evidence type="ECO:0000259" key="9">
    <source>
        <dbReference type="Pfam" id="PF12704"/>
    </source>
</evidence>
<name>A0ABS0H489_9ACTN</name>
<accession>A0ABS0H489</accession>
<evidence type="ECO:0000256" key="3">
    <source>
        <dbReference type="ARBA" id="ARBA00022692"/>
    </source>
</evidence>
<evidence type="ECO:0000256" key="6">
    <source>
        <dbReference type="ARBA" id="ARBA00038076"/>
    </source>
</evidence>
<comment type="subcellular location">
    <subcellularLocation>
        <location evidence="1">Cell membrane</location>
        <topology evidence="1">Multi-pass membrane protein</topology>
    </subcellularLocation>
</comment>
<feature type="transmembrane region" description="Helical" evidence="7">
    <location>
        <begin position="754"/>
        <end position="782"/>
    </location>
</feature>
<dbReference type="InterPro" id="IPR050250">
    <property type="entry name" value="Macrolide_Exporter_MacB"/>
</dbReference>
<keyword evidence="5 7" id="KW-0472">Membrane</keyword>
<feature type="domain" description="ABC3 transporter permease C-terminal" evidence="8">
    <location>
        <begin position="711"/>
        <end position="828"/>
    </location>
</feature>
<feature type="domain" description="ABC3 transporter permease C-terminal" evidence="8">
    <location>
        <begin position="267"/>
        <end position="387"/>
    </location>
</feature>
<protein>
    <submittedName>
        <fullName evidence="10">ABC transporter permease</fullName>
    </submittedName>
</protein>
<sequence length="835" mass="86627">MWRIGLRNLFANRGRLAMTFVTVVLGVAFVSGTLVFADSINPGPGAVRTDVAVLVAPSGQENGGGYDFRPVLLPEQDRQRLAALPGVARADGVVDGYAAVVGKDGKVARPAGFADDLIGTNWTDGPRLRLREGRAPQGPGEIAVEQAAARNGELTVGTRTEALHQSGTETVTVVGIYSYHPVLRDGPGRAPALAFDTATAHRALQTPGTFTSVEITAGPGVSNQQLREAVAASLPVGIEAYDGDVLAQRSREQEEGDAATTAQILLTFTLIALLVGITLITNTFAMLVGQRTRQFGLLRAVGASRRQIEVMVLAEAAGIGILAAAVGVPTGFGLALPMIDFATAQDPILGDTLRITPTAVLWSLFVGIAVTMLAAWLPARRAAAAPPVVALQGDLVLAVTAVRRRSAIGLTLAAIAVLFCLLGLLGNHPPFTVAGVAGGFGMLIAAVLLAARLARPLIRVMVAPIRSSWLARLAAENALRNPRRTGATVAALLVGVALATGIAVFGASATHADRAAIEHSLRAPFVAVSIGGGQVSNEILTRIEAVPGVTSVSAIRRDTAGSGAQATPVAAIEPAAIGSLLHLDLRTGEPSDLARGAFVHKALAAERGWSRGDTVQIMINGQSVPVAITGVYADAALVGAGLLLPDEFADRHFRPGNGDTVLIGADSDGETFQRKLAETTADRPDVRMYTAEQYITAEASQLSTFIWVSIALLGLSVLIAALGIVNTLALSVLERTREVGLLRAIGMSRRKVRAMIRLESILITIAGGVLGVTVGILLGAMFQHGVLTRPAWQAALPLPQIAGLLVAMAIAGALAAEWPARRAARTDPLGAISSE</sequence>
<dbReference type="PANTHER" id="PTHR30572:SF4">
    <property type="entry name" value="ABC TRANSPORTER PERMEASE YTRF"/>
    <property type="match status" value="1"/>
</dbReference>
<feature type="transmembrane region" description="Helical" evidence="7">
    <location>
        <begin position="359"/>
        <end position="377"/>
    </location>
</feature>
<feature type="transmembrane region" description="Helical" evidence="7">
    <location>
        <begin position="489"/>
        <end position="509"/>
    </location>
</feature>
<dbReference type="Pfam" id="PF02687">
    <property type="entry name" value="FtsX"/>
    <property type="match status" value="2"/>
</dbReference>
<evidence type="ECO:0000259" key="8">
    <source>
        <dbReference type="Pfam" id="PF02687"/>
    </source>
</evidence>
<organism evidence="10 11">
    <name type="scientific">Plantactinospora alkalitolerans</name>
    <dbReference type="NCBI Taxonomy" id="2789879"/>
    <lineage>
        <taxon>Bacteria</taxon>
        <taxon>Bacillati</taxon>
        <taxon>Actinomycetota</taxon>
        <taxon>Actinomycetes</taxon>
        <taxon>Micromonosporales</taxon>
        <taxon>Micromonosporaceae</taxon>
        <taxon>Plantactinospora</taxon>
    </lineage>
</organism>
<dbReference type="EMBL" id="JADPUN010000262">
    <property type="protein sequence ID" value="MBF9133278.1"/>
    <property type="molecule type" value="Genomic_DNA"/>
</dbReference>
<evidence type="ECO:0000256" key="5">
    <source>
        <dbReference type="ARBA" id="ARBA00023136"/>
    </source>
</evidence>
<feature type="transmembrane region" description="Helical" evidence="7">
    <location>
        <begin position="407"/>
        <end position="425"/>
    </location>
</feature>
<evidence type="ECO:0000313" key="11">
    <source>
        <dbReference type="Proteomes" id="UP000638560"/>
    </source>
</evidence>
<feature type="transmembrane region" description="Helical" evidence="7">
    <location>
        <begin position="431"/>
        <end position="451"/>
    </location>
</feature>
<proteinExistence type="inferred from homology"/>
<feature type="transmembrane region" description="Helical" evidence="7">
    <location>
        <begin position="705"/>
        <end position="733"/>
    </location>
</feature>
<comment type="similarity">
    <text evidence="6">Belongs to the ABC-4 integral membrane protein family.</text>
</comment>
<dbReference type="PANTHER" id="PTHR30572">
    <property type="entry name" value="MEMBRANE COMPONENT OF TRANSPORTER-RELATED"/>
    <property type="match status" value="1"/>
</dbReference>
<reference evidence="10 11" key="1">
    <citation type="submission" date="2020-11" db="EMBL/GenBank/DDBJ databases">
        <title>A novel isolate from a Black sea contaminated sediment with potential to produce alkanes: Plantactinospora alkalitolerans sp. nov.</title>
        <authorList>
            <person name="Carro L."/>
            <person name="Veyisoglu A."/>
            <person name="Guven K."/>
            <person name="Schumann P."/>
            <person name="Klenk H.-P."/>
            <person name="Sahin N."/>
        </authorList>
    </citation>
    <scope>NUCLEOTIDE SEQUENCE [LARGE SCALE GENOMIC DNA]</scope>
    <source>
        <strain evidence="10 11">S1510</strain>
    </source>
</reference>
<keyword evidence="2" id="KW-1003">Cell membrane</keyword>
<keyword evidence="3 7" id="KW-0812">Transmembrane</keyword>
<dbReference type="Pfam" id="PF12704">
    <property type="entry name" value="MacB_PCD"/>
    <property type="match status" value="2"/>
</dbReference>
<gene>
    <name evidence="10" type="ORF">I0C86_30585</name>
</gene>
<feature type="transmembrane region" description="Helical" evidence="7">
    <location>
        <begin position="264"/>
        <end position="289"/>
    </location>
</feature>
<dbReference type="RefSeq" id="WP_196204789.1">
    <property type="nucleotide sequence ID" value="NZ_JADPUN010000262.1"/>
</dbReference>